<feature type="domain" description="A-factor biosynthesis hotdog" evidence="1">
    <location>
        <begin position="86"/>
        <end position="210"/>
    </location>
</feature>
<dbReference type="Proteomes" id="UP000481876">
    <property type="component" value="Unassembled WGS sequence"/>
</dbReference>
<accession>A0A6L3YYF8</accession>
<dbReference type="AlphaFoldDB" id="A0A6L3YYF8"/>
<proteinExistence type="predicted"/>
<protein>
    <recommendedName>
        <fullName evidence="1">A-factor biosynthesis hotdog domain-containing protein</fullName>
    </recommendedName>
</protein>
<evidence type="ECO:0000313" key="2">
    <source>
        <dbReference type="EMBL" id="KAB2758407.1"/>
    </source>
</evidence>
<organism evidence="2 3">
    <name type="scientific">Brucella anthropi</name>
    <name type="common">Ochrobactrum anthropi</name>
    <dbReference type="NCBI Taxonomy" id="529"/>
    <lineage>
        <taxon>Bacteria</taxon>
        <taxon>Pseudomonadati</taxon>
        <taxon>Pseudomonadota</taxon>
        <taxon>Alphaproteobacteria</taxon>
        <taxon>Hyphomicrobiales</taxon>
        <taxon>Brucellaceae</taxon>
        <taxon>Brucella/Ochrobactrum group</taxon>
        <taxon>Brucella</taxon>
    </lineage>
</organism>
<sequence>MPNWIVSADVFSDFSRECGTIDASELRKRLKDGAIALDDIFLPGQGLSEADYAEIEAIARHNGYVDAFRFWRTFPAGPRAPRSLTHKHHAHNSMISVPQEQTDGSYRSELLICSGNELISDHVTGQHVQGMVLVEACRQMFIAVSELCHMEHEDGRRSYVVFNKMEVTFKAFTFPLPAMVEYRALSCTAPRPDRLAVTAELNVIQNDKITTTLAVDYTLFSADRLRQKEVAMGIEAVNAYAGFFATVGNDQFHSAAE</sequence>
<name>A0A6L3YYF8_BRUAN</name>
<dbReference type="EMBL" id="WBWS01000044">
    <property type="protein sequence ID" value="KAB2758407.1"/>
    <property type="molecule type" value="Genomic_DNA"/>
</dbReference>
<dbReference type="Pfam" id="PF03756">
    <property type="entry name" value="AfsA"/>
    <property type="match status" value="1"/>
</dbReference>
<evidence type="ECO:0000259" key="1">
    <source>
        <dbReference type="Pfam" id="PF03756"/>
    </source>
</evidence>
<evidence type="ECO:0000313" key="3">
    <source>
        <dbReference type="Proteomes" id="UP000481876"/>
    </source>
</evidence>
<comment type="caution">
    <text evidence="2">The sequence shown here is derived from an EMBL/GenBank/DDBJ whole genome shotgun (WGS) entry which is preliminary data.</text>
</comment>
<dbReference type="InterPro" id="IPR005509">
    <property type="entry name" value="AfsA_hotdog_dom"/>
</dbReference>
<gene>
    <name evidence="2" type="ORF">F9L04_24710</name>
</gene>
<dbReference type="RefSeq" id="WP_151664468.1">
    <property type="nucleotide sequence ID" value="NZ_WBWS01000044.1"/>
</dbReference>
<reference evidence="2 3" key="1">
    <citation type="submission" date="2019-09" db="EMBL/GenBank/DDBJ databases">
        <title>Taxonomic organization of the family Brucellaceae based on a phylogenomic approach.</title>
        <authorList>
            <person name="Leclercq S."/>
            <person name="Cloeckaert A."/>
            <person name="Zygmunt M.S."/>
        </authorList>
    </citation>
    <scope>NUCLEOTIDE SEQUENCE [LARGE SCALE GENOMIC DNA]</scope>
    <source>
        <strain evidence="2 3">LMG 3313</strain>
    </source>
</reference>